<dbReference type="Gene3D" id="3.40.50.10490">
    <property type="entry name" value="Glucose-6-phosphate isomerase like protein, domain 1"/>
    <property type="match status" value="1"/>
</dbReference>
<dbReference type="AlphaFoldDB" id="A0A4D6C4K7"/>
<dbReference type="Gene3D" id="1.10.287.610">
    <property type="entry name" value="Helix hairpin bin"/>
    <property type="match status" value="1"/>
</dbReference>
<dbReference type="NCBIfam" id="TIGR01011">
    <property type="entry name" value="rpsB_bact"/>
    <property type="match status" value="1"/>
</dbReference>
<dbReference type="HAMAP" id="MF_00291_B">
    <property type="entry name" value="Ribosomal_uS2_B"/>
    <property type="match status" value="1"/>
</dbReference>
<dbReference type="InterPro" id="IPR023591">
    <property type="entry name" value="Ribosomal_uS2_flav_dom_sf"/>
</dbReference>
<name>A0A4D6C4K7_9CHLO</name>
<comment type="similarity">
    <text evidence="1">Belongs to the universal ribosomal protein uS2 family.</text>
</comment>
<dbReference type="SUPFAM" id="SSF52313">
    <property type="entry name" value="Ribosomal protein S2"/>
    <property type="match status" value="1"/>
</dbReference>
<dbReference type="PANTHER" id="PTHR12534:SF0">
    <property type="entry name" value="SMALL RIBOSOMAL SUBUNIT PROTEIN US2M"/>
    <property type="match status" value="1"/>
</dbReference>
<dbReference type="PRINTS" id="PR00395">
    <property type="entry name" value="RIBOSOMALS2"/>
</dbReference>
<keyword evidence="2" id="KW-0496">Mitochondrion</keyword>
<dbReference type="InterPro" id="IPR001865">
    <property type="entry name" value="Ribosomal_uS2"/>
</dbReference>
<reference evidence="2" key="1">
    <citation type="journal article" date="2019" name="Genome Biol. Evol.">
        <title>Tracing the Evolution of the Plastome and Mitogenome in the Chloropicophyceae Uncovered Convergent tRNA Gene Losses and a Variant Plastid Genetic Code.</title>
        <authorList>
            <person name="Turmel M."/>
            <person name="Dos Santos A.L."/>
            <person name="Otis C."/>
            <person name="Sergerie R."/>
            <person name="Lemieux C."/>
        </authorList>
    </citation>
    <scope>NUCLEOTIDE SEQUENCE</scope>
</reference>
<dbReference type="GO" id="GO:0005763">
    <property type="term" value="C:mitochondrial small ribosomal subunit"/>
    <property type="evidence" value="ECO:0007669"/>
    <property type="project" value="TreeGrafter"/>
</dbReference>
<keyword evidence="2" id="KW-0687">Ribonucleoprotein</keyword>
<protein>
    <submittedName>
        <fullName evidence="2">Ribosomal protein S2</fullName>
    </submittedName>
</protein>
<dbReference type="GO" id="GO:0006412">
    <property type="term" value="P:translation"/>
    <property type="evidence" value="ECO:0007669"/>
    <property type="project" value="InterPro"/>
</dbReference>
<gene>
    <name evidence="2" type="primary">rps2</name>
</gene>
<geneLocation type="mitochondrion" evidence="2"/>
<dbReference type="Pfam" id="PF00318">
    <property type="entry name" value="Ribosomal_S2"/>
    <property type="match status" value="1"/>
</dbReference>
<proteinExistence type="inferred from homology"/>
<sequence length="219" mass="24490">MTSKNQQIWPKPSDLMRYQAHLGSKHWDPSISQNLIGFRDKTGIIDLNQTCVDLKRAYTFISNCTSIGGKLMVVNTNPFLEEHVIHVARTNEYAYLNGRWIGGLLTNWSMVGRSVFGFKDFCNKYESLMNSQDINLSKFTKFKKAFSGLTTLNNLPDVILVMSAESTLPCIVEANAMNIPVVGFTSSSSNGLDYPIVVNNKSVDFSVYALNLLDTINNT</sequence>
<evidence type="ECO:0000313" key="2">
    <source>
        <dbReference type="EMBL" id="QBX98615.1"/>
    </source>
</evidence>
<keyword evidence="2" id="KW-0689">Ribosomal protein</keyword>
<dbReference type="EMBL" id="MK086002">
    <property type="protein sequence ID" value="QBX98615.1"/>
    <property type="molecule type" value="Genomic_DNA"/>
</dbReference>
<dbReference type="GO" id="GO:0003735">
    <property type="term" value="F:structural constituent of ribosome"/>
    <property type="evidence" value="ECO:0007669"/>
    <property type="project" value="InterPro"/>
</dbReference>
<dbReference type="CDD" id="cd01425">
    <property type="entry name" value="RPS2"/>
    <property type="match status" value="1"/>
</dbReference>
<dbReference type="InterPro" id="IPR005706">
    <property type="entry name" value="Ribosomal_uS2_bac/mit/plastid"/>
</dbReference>
<dbReference type="PANTHER" id="PTHR12534">
    <property type="entry name" value="30S RIBOSOMAL PROTEIN S2 PROKARYOTIC AND ORGANELLAR"/>
    <property type="match status" value="1"/>
</dbReference>
<organism evidence="2">
    <name type="scientific">Chloroparvula sp. RCC999</name>
    <dbReference type="NCBI Taxonomy" id="2565276"/>
    <lineage>
        <taxon>Eukaryota</taxon>
        <taxon>Viridiplantae</taxon>
        <taxon>Chlorophyta</taxon>
        <taxon>Chloropicophyceae</taxon>
        <taxon>Chloropicales</taxon>
        <taxon>Chloropicaceae</taxon>
        <taxon>Chloroparvula</taxon>
    </lineage>
</organism>
<evidence type="ECO:0000256" key="1">
    <source>
        <dbReference type="ARBA" id="ARBA00006242"/>
    </source>
</evidence>
<accession>A0A4D6C4K7</accession>